<reference evidence="2 3" key="1">
    <citation type="journal article" date="2018" name="Mol. Biol. Evol.">
        <title>Broad Genomic Sampling Reveals a Smut Pathogenic Ancestry of the Fungal Clade Ustilaginomycotina.</title>
        <authorList>
            <person name="Kijpornyongpan T."/>
            <person name="Mondo S.J."/>
            <person name="Barry K."/>
            <person name="Sandor L."/>
            <person name="Lee J."/>
            <person name="Lipzen A."/>
            <person name="Pangilinan J."/>
            <person name="LaButti K."/>
            <person name="Hainaut M."/>
            <person name="Henrissat B."/>
            <person name="Grigoriev I.V."/>
            <person name="Spatafora J.W."/>
            <person name="Aime M.C."/>
        </authorList>
    </citation>
    <scope>NUCLEOTIDE SEQUENCE [LARGE SCALE GENOMIC DNA]</scope>
    <source>
        <strain evidence="2 3">MCA 4658</strain>
    </source>
</reference>
<dbReference type="RefSeq" id="XP_025367866.1">
    <property type="nucleotide sequence ID" value="XM_025510926.1"/>
</dbReference>
<feature type="transmembrane region" description="Helical" evidence="1">
    <location>
        <begin position="31"/>
        <end position="52"/>
    </location>
</feature>
<keyword evidence="1" id="KW-1133">Transmembrane helix</keyword>
<sequence>MARLALKLPANEYAHRGRSPTCFTSSMRHSVVYVLLALIGLWASLHMVALSVRRLLRIQRHQGGSPAPRAPWLYGQAVRADIRAHSSTLSTSLQSRWNLKSVHGSEIRLAAVPQLCDKFIKNGS</sequence>
<evidence type="ECO:0000313" key="3">
    <source>
        <dbReference type="Proteomes" id="UP000245783"/>
    </source>
</evidence>
<keyword evidence="3" id="KW-1185">Reference proteome</keyword>
<dbReference type="Proteomes" id="UP000245783">
    <property type="component" value="Unassembled WGS sequence"/>
</dbReference>
<dbReference type="InParanoid" id="A0A316VSY9"/>
<keyword evidence="1" id="KW-0472">Membrane</keyword>
<proteinExistence type="predicted"/>
<evidence type="ECO:0000256" key="1">
    <source>
        <dbReference type="SAM" id="Phobius"/>
    </source>
</evidence>
<evidence type="ECO:0000313" key="2">
    <source>
        <dbReference type="EMBL" id="PWN40706.1"/>
    </source>
</evidence>
<dbReference type="GeneID" id="37032796"/>
<gene>
    <name evidence="2" type="ORF">IE81DRAFT_205724</name>
</gene>
<dbReference type="EMBL" id="KZ819409">
    <property type="protein sequence ID" value="PWN40706.1"/>
    <property type="molecule type" value="Genomic_DNA"/>
</dbReference>
<keyword evidence="1" id="KW-0812">Transmembrane</keyword>
<organism evidence="2 3">
    <name type="scientific">Ceraceosorus guamensis</name>
    <dbReference type="NCBI Taxonomy" id="1522189"/>
    <lineage>
        <taxon>Eukaryota</taxon>
        <taxon>Fungi</taxon>
        <taxon>Dikarya</taxon>
        <taxon>Basidiomycota</taxon>
        <taxon>Ustilaginomycotina</taxon>
        <taxon>Exobasidiomycetes</taxon>
        <taxon>Ceraceosorales</taxon>
        <taxon>Ceraceosoraceae</taxon>
        <taxon>Ceraceosorus</taxon>
    </lineage>
</organism>
<dbReference type="AlphaFoldDB" id="A0A316VSY9"/>
<protein>
    <submittedName>
        <fullName evidence="2">Uncharacterized protein</fullName>
    </submittedName>
</protein>
<name>A0A316VSY9_9BASI</name>
<accession>A0A316VSY9</accession>